<dbReference type="InterPro" id="IPR029063">
    <property type="entry name" value="SAM-dependent_MTases_sf"/>
</dbReference>
<reference evidence="2 3" key="1">
    <citation type="submission" date="2022-07" db="EMBL/GenBank/DDBJ databases">
        <title>Two temperate virus in Haloterrigena jeotgali A29.</title>
        <authorList>
            <person name="Deng X."/>
        </authorList>
    </citation>
    <scope>NUCLEOTIDE SEQUENCE [LARGE SCALE GENOMIC DNA]</scope>
    <source>
        <strain evidence="2 3">A29</strain>
    </source>
</reference>
<dbReference type="InterPro" id="IPR052514">
    <property type="entry name" value="SAM-dependent_MTase"/>
</dbReference>
<accession>A0AAF0T4X6</accession>
<protein>
    <submittedName>
        <fullName evidence="2">FkbM family methyltransferase</fullName>
    </submittedName>
</protein>
<proteinExistence type="predicted"/>
<dbReference type="AlphaFoldDB" id="A0AAF0T4X6"/>
<dbReference type="GO" id="GO:0032259">
    <property type="term" value="P:methylation"/>
    <property type="evidence" value="ECO:0007669"/>
    <property type="project" value="UniProtKB-KW"/>
</dbReference>
<dbReference type="RefSeq" id="WP_049966150.1">
    <property type="nucleotide sequence ID" value="NZ_CP101873.1"/>
</dbReference>
<dbReference type="EMBL" id="CP101873">
    <property type="protein sequence ID" value="WMT06724.1"/>
    <property type="molecule type" value="Genomic_DNA"/>
</dbReference>
<sequence>MTLLHRAYRLFRSEGAGAVANEARKKFGGYLDPLYQLTKPEYKQYTVSDVSAEFDMSRHRLDRHDFVDDIRSERALIERVLSAVEADDVFYDIGANVGIYSCLIGDRLDSGRAVAFEPTPEAYDVLRRNVDRNDVPVETFNVALSDANGTTRMTVNGRTGHQFADGRDGTLEIETRRGDDLVDEHGLQPPNVCKVDIEGAEYLALDGLRETLGDPNCRRVFCEIHTEKVREIGGSADEVETLLRELGFDLEYLGDRRANYFVEASRPPERR</sequence>
<dbReference type="SUPFAM" id="SSF53335">
    <property type="entry name" value="S-adenosyl-L-methionine-dependent methyltransferases"/>
    <property type="match status" value="1"/>
</dbReference>
<dbReference type="GO" id="GO:0008168">
    <property type="term" value="F:methyltransferase activity"/>
    <property type="evidence" value="ECO:0007669"/>
    <property type="project" value="UniProtKB-KW"/>
</dbReference>
<evidence type="ECO:0000313" key="2">
    <source>
        <dbReference type="EMBL" id="WMT06724.1"/>
    </source>
</evidence>
<dbReference type="Pfam" id="PF05050">
    <property type="entry name" value="Methyltransf_21"/>
    <property type="match status" value="1"/>
</dbReference>
<dbReference type="NCBIfam" id="TIGR01444">
    <property type="entry name" value="fkbM_fam"/>
    <property type="match status" value="1"/>
</dbReference>
<keyword evidence="3" id="KW-1185">Reference proteome</keyword>
<evidence type="ECO:0000259" key="1">
    <source>
        <dbReference type="Pfam" id="PF05050"/>
    </source>
</evidence>
<dbReference type="Proteomes" id="UP001224926">
    <property type="component" value="Chromosome"/>
</dbReference>
<dbReference type="InterPro" id="IPR006342">
    <property type="entry name" value="FkbM_mtfrase"/>
</dbReference>
<gene>
    <name evidence="2" type="ORF">NP511_15185</name>
</gene>
<name>A0AAF0T4X6_9EURY</name>
<organism evidence="2 3">
    <name type="scientific">Natrinema thermotolerans</name>
    <dbReference type="NCBI Taxonomy" id="121872"/>
    <lineage>
        <taxon>Archaea</taxon>
        <taxon>Methanobacteriati</taxon>
        <taxon>Methanobacteriota</taxon>
        <taxon>Stenosarchaea group</taxon>
        <taxon>Halobacteria</taxon>
        <taxon>Halobacteriales</taxon>
        <taxon>Natrialbaceae</taxon>
        <taxon>Natrinema</taxon>
    </lineage>
</organism>
<keyword evidence="2" id="KW-0489">Methyltransferase</keyword>
<feature type="domain" description="Methyltransferase FkbM" evidence="1">
    <location>
        <begin position="92"/>
        <end position="249"/>
    </location>
</feature>
<dbReference type="GeneID" id="84215312"/>
<dbReference type="PANTHER" id="PTHR34203:SF15">
    <property type="entry name" value="SLL1173 PROTEIN"/>
    <property type="match status" value="1"/>
</dbReference>
<dbReference type="Gene3D" id="3.40.50.150">
    <property type="entry name" value="Vaccinia Virus protein VP39"/>
    <property type="match status" value="1"/>
</dbReference>
<keyword evidence="2" id="KW-0808">Transferase</keyword>
<evidence type="ECO:0000313" key="3">
    <source>
        <dbReference type="Proteomes" id="UP001224926"/>
    </source>
</evidence>
<dbReference type="PANTHER" id="PTHR34203">
    <property type="entry name" value="METHYLTRANSFERASE, FKBM FAMILY PROTEIN"/>
    <property type="match status" value="1"/>
</dbReference>